<feature type="non-terminal residue" evidence="4">
    <location>
        <position position="603"/>
    </location>
</feature>
<protein>
    <recommendedName>
        <fullName evidence="3">Phosphatidate phosphatase APP1 catalytic domain-containing protein</fullName>
    </recommendedName>
</protein>
<dbReference type="Pfam" id="PF09949">
    <property type="entry name" value="APP1_cat"/>
    <property type="match status" value="1"/>
</dbReference>
<reference evidence="4" key="2">
    <citation type="submission" date="2021-08" db="EMBL/GenBank/DDBJ databases">
        <authorList>
            <person name="Gostincar C."/>
            <person name="Sun X."/>
            <person name="Song Z."/>
            <person name="Gunde-Cimerman N."/>
        </authorList>
    </citation>
    <scope>NUCLEOTIDE SEQUENCE</scope>
    <source>
        <strain evidence="4">EXF-8016</strain>
    </source>
</reference>
<feature type="region of interest" description="Disordered" evidence="1">
    <location>
        <begin position="522"/>
        <end position="603"/>
    </location>
</feature>
<dbReference type="PANTHER" id="PTHR28208">
    <property type="entry name" value="PHOSPHATIDATE PHOSPHATASE APP1"/>
    <property type="match status" value="1"/>
</dbReference>
<feature type="compositionally biased region" description="Acidic residues" evidence="1">
    <location>
        <begin position="533"/>
        <end position="603"/>
    </location>
</feature>
<gene>
    <name evidence="4" type="ORF">KCV03_g5426</name>
</gene>
<organism evidence="4 5">
    <name type="scientific">Aureobasidium melanogenum</name>
    <name type="common">Aureobasidium pullulans var. melanogenum</name>
    <dbReference type="NCBI Taxonomy" id="46634"/>
    <lineage>
        <taxon>Eukaryota</taxon>
        <taxon>Fungi</taxon>
        <taxon>Dikarya</taxon>
        <taxon>Ascomycota</taxon>
        <taxon>Pezizomycotina</taxon>
        <taxon>Dothideomycetes</taxon>
        <taxon>Dothideomycetidae</taxon>
        <taxon>Dothideales</taxon>
        <taxon>Saccotheciaceae</taxon>
        <taxon>Aureobasidium</taxon>
    </lineage>
</organism>
<feature type="domain" description="Phosphatidate phosphatase APP1 catalytic" evidence="3">
    <location>
        <begin position="240"/>
        <end position="387"/>
    </location>
</feature>
<accession>A0A9P8GGF5</accession>
<name>A0A9P8GGF5_AURME</name>
<keyword evidence="2" id="KW-0732">Signal</keyword>
<dbReference type="AlphaFoldDB" id="A0A9P8GGF5"/>
<dbReference type="GO" id="GO:0008195">
    <property type="term" value="F:phosphatidate phosphatase activity"/>
    <property type="evidence" value="ECO:0007669"/>
    <property type="project" value="InterPro"/>
</dbReference>
<evidence type="ECO:0000313" key="5">
    <source>
        <dbReference type="Proteomes" id="UP000767238"/>
    </source>
</evidence>
<evidence type="ECO:0000259" key="3">
    <source>
        <dbReference type="Pfam" id="PF09949"/>
    </source>
</evidence>
<proteinExistence type="predicted"/>
<dbReference type="InterPro" id="IPR052935">
    <property type="entry name" value="Mg2+_PAP"/>
</dbReference>
<evidence type="ECO:0000256" key="2">
    <source>
        <dbReference type="SAM" id="SignalP"/>
    </source>
</evidence>
<comment type="caution">
    <text evidence="4">The sequence shown here is derived from an EMBL/GenBank/DDBJ whole genome shotgun (WGS) entry which is preliminary data.</text>
</comment>
<dbReference type="Proteomes" id="UP000767238">
    <property type="component" value="Unassembled WGS sequence"/>
</dbReference>
<dbReference type="PROSITE" id="PS51257">
    <property type="entry name" value="PROKAR_LIPOPROTEIN"/>
    <property type="match status" value="1"/>
</dbReference>
<dbReference type="EMBL" id="JAHFYH010000036">
    <property type="protein sequence ID" value="KAH0220723.1"/>
    <property type="molecule type" value="Genomic_DNA"/>
</dbReference>
<evidence type="ECO:0000256" key="1">
    <source>
        <dbReference type="SAM" id="MobiDB-lite"/>
    </source>
</evidence>
<feature type="chain" id="PRO_5040203979" description="Phosphatidate phosphatase APP1 catalytic domain-containing protein" evidence="2">
    <location>
        <begin position="20"/>
        <end position="603"/>
    </location>
</feature>
<evidence type="ECO:0000313" key="4">
    <source>
        <dbReference type="EMBL" id="KAH0220723.1"/>
    </source>
</evidence>
<dbReference type="InterPro" id="IPR019236">
    <property type="entry name" value="APP1_cat"/>
</dbReference>
<dbReference type="GO" id="GO:0030479">
    <property type="term" value="C:actin cortical patch"/>
    <property type="evidence" value="ECO:0007669"/>
    <property type="project" value="TreeGrafter"/>
</dbReference>
<dbReference type="OrthoDB" id="414243at2759"/>
<sequence length="603" mass="69001">MRFPFIIAYVLALACIATASIDVCATAFGDQAPQVIFPKNSRFALLLKPLRGVIDAFYKRLPYKKKKETERQPWTIITYPSYAHKTDEGWRAHIHGNIHHRQPYDEVQLNKILNGFLIRTRLGVKKWKIWESGYYTLTEKDLAQGRPLALEVASVPICHATIGAVIDACDEGSILSVASNQEGSFYGTTTVSDSCALANNKSSIDIPSQKFSLVACNLRSGIDKDVPNTADVLFVPPKGITIIADLDDVLRVTNTWNVKQTLLNVFVRPFKPWRKMPEVLWDLKRRIEAEGQNVHFHYLTDAPEAISSSYTNHIFDMYPKGSFDFRPMNFTKTGEMINARKHNVRRLMESFPGRRFISVFDTNNDMKRFPKDLDDFYPRIQCLLVRDVSATERSNWVTPDTRRYIDLDDTEYLFFRIPADLKRLSGKHLASLAPQTDGETKTFGCFDSNHKLVQALEPSTSRWTTVKSFARAAWWNIKCAAILPMWRPNSKCPFDRLEGEIYYDGVIEPAVELDPYTDNMPWQEYVVSSGPDEPAEPEREEDPEDDEDPDHEKEDDEDPDHEEDDDDDDTDDDDPDDDDPDDDDPDDDDPDDDDPDDEDSDDQ</sequence>
<dbReference type="PANTHER" id="PTHR28208:SF2">
    <property type="entry name" value="PHOSPHATIDATE PHOSPHATASE APP1 CATALYTIC DOMAIN-CONTAINING PROTEIN"/>
    <property type="match status" value="1"/>
</dbReference>
<feature type="signal peptide" evidence="2">
    <location>
        <begin position="1"/>
        <end position="19"/>
    </location>
</feature>
<reference evidence="4" key="1">
    <citation type="journal article" date="2021" name="J Fungi (Basel)">
        <title>Virulence traits and population genomics of the black yeast Aureobasidium melanogenum.</title>
        <authorList>
            <person name="Cernosa A."/>
            <person name="Sun X."/>
            <person name="Gostincar C."/>
            <person name="Fang C."/>
            <person name="Gunde-Cimerman N."/>
            <person name="Song Z."/>
        </authorList>
    </citation>
    <scope>NUCLEOTIDE SEQUENCE</scope>
    <source>
        <strain evidence="4">EXF-8016</strain>
    </source>
</reference>